<dbReference type="InterPro" id="IPR001347">
    <property type="entry name" value="SIS_dom"/>
</dbReference>
<dbReference type="Pfam" id="PF01380">
    <property type="entry name" value="SIS"/>
    <property type="match status" value="1"/>
</dbReference>
<organism evidence="5 6">
    <name type="scientific">Lentibacillus halodurans</name>
    <dbReference type="NCBI Taxonomy" id="237679"/>
    <lineage>
        <taxon>Bacteria</taxon>
        <taxon>Bacillati</taxon>
        <taxon>Bacillota</taxon>
        <taxon>Bacilli</taxon>
        <taxon>Bacillales</taxon>
        <taxon>Bacillaceae</taxon>
        <taxon>Lentibacillus</taxon>
    </lineage>
</organism>
<dbReference type="PROSITE" id="PS51464">
    <property type="entry name" value="SIS"/>
    <property type="match status" value="1"/>
</dbReference>
<evidence type="ECO:0000256" key="2">
    <source>
        <dbReference type="ARBA" id="ARBA00022737"/>
    </source>
</evidence>
<evidence type="ECO:0000313" key="5">
    <source>
        <dbReference type="EMBL" id="SFB11772.1"/>
    </source>
</evidence>
<keyword evidence="3" id="KW-0129">CBS domain</keyword>
<reference evidence="5 6" key="1">
    <citation type="submission" date="2016-10" db="EMBL/GenBank/DDBJ databases">
        <authorList>
            <person name="de Groot N.N."/>
        </authorList>
    </citation>
    <scope>NUCLEOTIDE SEQUENCE [LARGE SCALE GENOMIC DNA]</scope>
    <source>
        <strain evidence="5 6">CGMCC 1.3702</strain>
    </source>
</reference>
<proteinExistence type="inferred from homology"/>
<dbReference type="InterPro" id="IPR035474">
    <property type="entry name" value="SIS_Kpsf"/>
</dbReference>
<dbReference type="CDD" id="cd05014">
    <property type="entry name" value="SIS_Kpsf"/>
    <property type="match status" value="1"/>
</dbReference>
<gene>
    <name evidence="5" type="ORF">SAMN04488072_107122</name>
</gene>
<keyword evidence="6" id="KW-1185">Reference proteome</keyword>
<dbReference type="InterPro" id="IPR046348">
    <property type="entry name" value="SIS_dom_sf"/>
</dbReference>
<dbReference type="FunFam" id="3.40.50.10490:FF:000011">
    <property type="entry name" value="Arabinose 5-phosphate isomerase"/>
    <property type="match status" value="1"/>
</dbReference>
<dbReference type="InterPro" id="IPR004800">
    <property type="entry name" value="KdsD/KpsF-type"/>
</dbReference>
<evidence type="ECO:0000256" key="3">
    <source>
        <dbReference type="ARBA" id="ARBA00023122"/>
    </source>
</evidence>
<protein>
    <submittedName>
        <fullName evidence="5">Arabinose-5-phosphate isomerase</fullName>
    </submittedName>
</protein>
<dbReference type="SUPFAM" id="SSF53697">
    <property type="entry name" value="SIS domain"/>
    <property type="match status" value="1"/>
</dbReference>
<dbReference type="RefSeq" id="WP_090237411.1">
    <property type="nucleotide sequence ID" value="NZ_FOJW01000007.1"/>
</dbReference>
<name>A0A1I0YEZ5_9BACI</name>
<dbReference type="GO" id="GO:0019146">
    <property type="term" value="F:arabinose-5-phosphate isomerase activity"/>
    <property type="evidence" value="ECO:0007669"/>
    <property type="project" value="UniProtKB-ARBA"/>
</dbReference>
<dbReference type="OrthoDB" id="9762536at2"/>
<keyword evidence="2" id="KW-0677">Repeat</keyword>
<keyword evidence="5" id="KW-0413">Isomerase</keyword>
<dbReference type="PANTHER" id="PTHR42745">
    <property type="match status" value="1"/>
</dbReference>
<dbReference type="NCBIfam" id="TIGR00393">
    <property type="entry name" value="kpsF"/>
    <property type="match status" value="1"/>
</dbReference>
<evidence type="ECO:0000313" key="6">
    <source>
        <dbReference type="Proteomes" id="UP000198642"/>
    </source>
</evidence>
<dbReference type="GO" id="GO:1901135">
    <property type="term" value="P:carbohydrate derivative metabolic process"/>
    <property type="evidence" value="ECO:0007669"/>
    <property type="project" value="InterPro"/>
</dbReference>
<sequence length="198" mass="20902">MGILDRINRVIEIEATSITELSKQIGPDYELAVNMINDCSGKVVVTGVGKSGHAGKKIAATLASTGTPAFFVHSTEGIHGDLGMIQKEDIVIMISNSGETSEVISLLPSLIKIGSRNIAITSKKNSTLADACDIALTYQYESEADHLGLAPTTSSTIALVIGDVLAASLSELKNFSKDDFHVYHPGGSLGEQLSRKSQ</sequence>
<dbReference type="AlphaFoldDB" id="A0A1I0YEZ5"/>
<dbReference type="Gene3D" id="3.40.50.10490">
    <property type="entry name" value="Glucose-6-phosphate isomerase like protein, domain 1"/>
    <property type="match status" value="1"/>
</dbReference>
<dbReference type="InterPro" id="IPR050986">
    <property type="entry name" value="GutQ/KpsF_isomerases"/>
</dbReference>
<evidence type="ECO:0000259" key="4">
    <source>
        <dbReference type="PROSITE" id="PS51464"/>
    </source>
</evidence>
<dbReference type="STRING" id="237679.SAMN04488072_107122"/>
<feature type="domain" description="SIS" evidence="4">
    <location>
        <begin position="32"/>
        <end position="175"/>
    </location>
</feature>
<dbReference type="GO" id="GO:0005975">
    <property type="term" value="P:carbohydrate metabolic process"/>
    <property type="evidence" value="ECO:0007669"/>
    <property type="project" value="InterPro"/>
</dbReference>
<accession>A0A1I0YEZ5</accession>
<dbReference type="Proteomes" id="UP000198642">
    <property type="component" value="Unassembled WGS sequence"/>
</dbReference>
<dbReference type="EMBL" id="FOJW01000007">
    <property type="protein sequence ID" value="SFB11772.1"/>
    <property type="molecule type" value="Genomic_DNA"/>
</dbReference>
<dbReference type="PANTHER" id="PTHR42745:SF1">
    <property type="entry name" value="ARABINOSE 5-PHOSPHATE ISOMERASE KDSD"/>
    <property type="match status" value="1"/>
</dbReference>
<comment type="similarity">
    <text evidence="1">Belongs to the SIS family. GutQ/KpsF subfamily.</text>
</comment>
<evidence type="ECO:0000256" key="1">
    <source>
        <dbReference type="ARBA" id="ARBA00008165"/>
    </source>
</evidence>
<dbReference type="GO" id="GO:0097367">
    <property type="term" value="F:carbohydrate derivative binding"/>
    <property type="evidence" value="ECO:0007669"/>
    <property type="project" value="InterPro"/>
</dbReference>